<evidence type="ECO:0000256" key="9">
    <source>
        <dbReference type="ARBA" id="ARBA00047944"/>
    </source>
</evidence>
<proteinExistence type="inferred from homology"/>
<gene>
    <name evidence="13" type="ORF">KJ970_16095</name>
</gene>
<sequence>MSSGPPTDASNAWNVEEERFLYVPPRDLQGPDGPLLSKDESHHALRVWRLRKGDRVRGIDGEGNEFLVVIGESLGRRVQLQIEDSRPSSREFPWDISLGMPLLHRSSRLDWILEKATELGVRKIQPIVTQRTTVIPVEERLPKRLERWERVIISAMKQSGRAWRPRLEPPSDLESLLSRCGDRRIVWAVPSGERLPSGETLRHDGNGTFLALVGPEGGWEEEEEEQLRGVPGWAVSLGPHRLRSETAVVNLLSLLQDRLLAT</sequence>
<evidence type="ECO:0000256" key="5">
    <source>
        <dbReference type="ARBA" id="ARBA00022603"/>
    </source>
</evidence>
<dbReference type="InterPro" id="IPR029026">
    <property type="entry name" value="tRNA_m1G_MTases_N"/>
</dbReference>
<dbReference type="GO" id="GO:0005737">
    <property type="term" value="C:cytoplasm"/>
    <property type="evidence" value="ECO:0007669"/>
    <property type="project" value="UniProtKB-SubCell"/>
</dbReference>
<feature type="domain" description="Ribosomal RNA small subunit methyltransferase E PUA-like" evidence="12">
    <location>
        <begin position="36"/>
        <end position="82"/>
    </location>
</feature>
<dbReference type="EMBL" id="JAHJDP010000092">
    <property type="protein sequence ID" value="MBU2692446.1"/>
    <property type="molecule type" value="Genomic_DNA"/>
</dbReference>
<dbReference type="EC" id="2.1.1.193" evidence="10"/>
<dbReference type="AlphaFoldDB" id="A0A948RYS1"/>
<comment type="subcellular location">
    <subcellularLocation>
        <location evidence="1 10">Cytoplasm</location>
    </subcellularLocation>
</comment>
<comment type="catalytic activity">
    <reaction evidence="9 10">
        <text>uridine(1498) in 16S rRNA + S-adenosyl-L-methionine = N(3)-methyluridine(1498) in 16S rRNA + S-adenosyl-L-homocysteine + H(+)</text>
        <dbReference type="Rhea" id="RHEA:42920"/>
        <dbReference type="Rhea" id="RHEA-COMP:10283"/>
        <dbReference type="Rhea" id="RHEA-COMP:10284"/>
        <dbReference type="ChEBI" id="CHEBI:15378"/>
        <dbReference type="ChEBI" id="CHEBI:57856"/>
        <dbReference type="ChEBI" id="CHEBI:59789"/>
        <dbReference type="ChEBI" id="CHEBI:65315"/>
        <dbReference type="ChEBI" id="CHEBI:74502"/>
        <dbReference type="EC" id="2.1.1.193"/>
    </reaction>
</comment>
<keyword evidence="3 10" id="KW-0963">Cytoplasm</keyword>
<evidence type="ECO:0000256" key="8">
    <source>
        <dbReference type="ARBA" id="ARBA00025699"/>
    </source>
</evidence>
<dbReference type="Gene3D" id="3.40.1280.10">
    <property type="match status" value="1"/>
</dbReference>
<name>A0A948RYS1_UNCEI</name>
<evidence type="ECO:0000256" key="2">
    <source>
        <dbReference type="ARBA" id="ARBA00005528"/>
    </source>
</evidence>
<comment type="similarity">
    <text evidence="2 10">Belongs to the RNA methyltransferase RsmE family.</text>
</comment>
<comment type="caution">
    <text evidence="13">The sequence shown here is derived from an EMBL/GenBank/DDBJ whole genome shotgun (WGS) entry which is preliminary data.</text>
</comment>
<dbReference type="NCBIfam" id="TIGR00046">
    <property type="entry name" value="RsmE family RNA methyltransferase"/>
    <property type="match status" value="1"/>
</dbReference>
<dbReference type="InterPro" id="IPR046886">
    <property type="entry name" value="RsmE_MTase_dom"/>
</dbReference>
<evidence type="ECO:0000256" key="4">
    <source>
        <dbReference type="ARBA" id="ARBA00022552"/>
    </source>
</evidence>
<evidence type="ECO:0000256" key="3">
    <source>
        <dbReference type="ARBA" id="ARBA00022490"/>
    </source>
</evidence>
<dbReference type="PANTHER" id="PTHR30027">
    <property type="entry name" value="RIBOSOMAL RNA SMALL SUBUNIT METHYLTRANSFERASE E"/>
    <property type="match status" value="1"/>
</dbReference>
<dbReference type="CDD" id="cd18084">
    <property type="entry name" value="RsmE-like"/>
    <property type="match status" value="1"/>
</dbReference>
<evidence type="ECO:0000259" key="11">
    <source>
        <dbReference type="Pfam" id="PF04452"/>
    </source>
</evidence>
<dbReference type="SUPFAM" id="SSF75217">
    <property type="entry name" value="alpha/beta knot"/>
    <property type="match status" value="1"/>
</dbReference>
<evidence type="ECO:0000256" key="10">
    <source>
        <dbReference type="PIRNR" id="PIRNR015601"/>
    </source>
</evidence>
<dbReference type="Pfam" id="PF04452">
    <property type="entry name" value="Methyltrans_RNA"/>
    <property type="match status" value="1"/>
</dbReference>
<dbReference type="Pfam" id="PF20260">
    <property type="entry name" value="PUA_4"/>
    <property type="match status" value="1"/>
</dbReference>
<dbReference type="InterPro" id="IPR006700">
    <property type="entry name" value="RsmE"/>
</dbReference>
<evidence type="ECO:0000256" key="6">
    <source>
        <dbReference type="ARBA" id="ARBA00022679"/>
    </source>
</evidence>
<keyword evidence="5 10" id="KW-0489">Methyltransferase</keyword>
<reference evidence="13" key="1">
    <citation type="submission" date="2021-05" db="EMBL/GenBank/DDBJ databases">
        <title>Energy efficiency and biological interactions define the core microbiome of deep oligotrophic groundwater.</title>
        <authorList>
            <person name="Mehrshad M."/>
            <person name="Lopez-Fernandez M."/>
            <person name="Bell E."/>
            <person name="Bernier-Latmani R."/>
            <person name="Bertilsson S."/>
            <person name="Dopson M."/>
        </authorList>
    </citation>
    <scope>NUCLEOTIDE SEQUENCE</scope>
    <source>
        <strain evidence="13">Modern_marine.mb.64</strain>
    </source>
</reference>
<organism evidence="13 14">
    <name type="scientific">Eiseniibacteriota bacterium</name>
    <dbReference type="NCBI Taxonomy" id="2212470"/>
    <lineage>
        <taxon>Bacteria</taxon>
        <taxon>Candidatus Eiseniibacteriota</taxon>
    </lineage>
</organism>
<dbReference type="InterPro" id="IPR029028">
    <property type="entry name" value="Alpha/beta_knot_MTases"/>
</dbReference>
<evidence type="ECO:0000259" key="12">
    <source>
        <dbReference type="Pfam" id="PF20260"/>
    </source>
</evidence>
<protein>
    <recommendedName>
        <fullName evidence="10">Ribosomal RNA small subunit methyltransferase E</fullName>
        <ecNumber evidence="10">2.1.1.193</ecNumber>
    </recommendedName>
</protein>
<dbReference type="SUPFAM" id="SSF88697">
    <property type="entry name" value="PUA domain-like"/>
    <property type="match status" value="1"/>
</dbReference>
<keyword evidence="7 10" id="KW-0949">S-adenosyl-L-methionine</keyword>
<evidence type="ECO:0000313" key="14">
    <source>
        <dbReference type="Proteomes" id="UP000777784"/>
    </source>
</evidence>
<dbReference type="InterPro" id="IPR015947">
    <property type="entry name" value="PUA-like_sf"/>
</dbReference>
<dbReference type="InterPro" id="IPR046887">
    <property type="entry name" value="RsmE_PUA-like"/>
</dbReference>
<feature type="domain" description="Ribosomal RNA small subunit methyltransferase E methyltransferase" evidence="11">
    <location>
        <begin position="92"/>
        <end position="256"/>
    </location>
</feature>
<dbReference type="GO" id="GO:0070475">
    <property type="term" value="P:rRNA base methylation"/>
    <property type="evidence" value="ECO:0007669"/>
    <property type="project" value="TreeGrafter"/>
</dbReference>
<evidence type="ECO:0000256" key="7">
    <source>
        <dbReference type="ARBA" id="ARBA00022691"/>
    </source>
</evidence>
<comment type="function">
    <text evidence="8 10">Specifically methylates the N3 position of the uracil ring of uridine 1498 (m3U1498) in 16S rRNA. Acts on the fully assembled 30S ribosomal subunit.</text>
</comment>
<dbReference type="PIRSF" id="PIRSF015601">
    <property type="entry name" value="MTase_slr0722"/>
    <property type="match status" value="1"/>
</dbReference>
<dbReference type="Proteomes" id="UP000777784">
    <property type="component" value="Unassembled WGS sequence"/>
</dbReference>
<evidence type="ECO:0000313" key="13">
    <source>
        <dbReference type="EMBL" id="MBU2692446.1"/>
    </source>
</evidence>
<dbReference type="GO" id="GO:0070042">
    <property type="term" value="F:rRNA (uridine-N3-)-methyltransferase activity"/>
    <property type="evidence" value="ECO:0007669"/>
    <property type="project" value="TreeGrafter"/>
</dbReference>
<dbReference type="PANTHER" id="PTHR30027:SF3">
    <property type="entry name" value="16S RRNA (URACIL(1498)-N(3))-METHYLTRANSFERASE"/>
    <property type="match status" value="1"/>
</dbReference>
<accession>A0A948RYS1</accession>
<keyword evidence="6 10" id="KW-0808">Transferase</keyword>
<keyword evidence="4 10" id="KW-0698">rRNA processing</keyword>
<evidence type="ECO:0000256" key="1">
    <source>
        <dbReference type="ARBA" id="ARBA00004496"/>
    </source>
</evidence>